<dbReference type="RefSeq" id="WP_196418606.1">
    <property type="nucleotide sequence ID" value="NZ_JADQTO010000023.1"/>
</dbReference>
<name>A0A931CB53_9ACTN</name>
<reference evidence="2" key="1">
    <citation type="submission" date="2020-11" db="EMBL/GenBank/DDBJ databases">
        <title>Isolation and identification of active actinomycetes.</title>
        <authorList>
            <person name="Sun X."/>
        </authorList>
    </citation>
    <scope>NUCLEOTIDE SEQUENCE</scope>
    <source>
        <strain evidence="2">NEAU-A11</strain>
    </source>
</reference>
<proteinExistence type="predicted"/>
<evidence type="ECO:0000256" key="1">
    <source>
        <dbReference type="SAM" id="MobiDB-lite"/>
    </source>
</evidence>
<keyword evidence="3" id="KW-1185">Reference proteome</keyword>
<organism evidence="2 3">
    <name type="scientific">Actinoplanes aureus</name>
    <dbReference type="NCBI Taxonomy" id="2792083"/>
    <lineage>
        <taxon>Bacteria</taxon>
        <taxon>Bacillati</taxon>
        <taxon>Actinomycetota</taxon>
        <taxon>Actinomycetes</taxon>
        <taxon>Micromonosporales</taxon>
        <taxon>Micromonosporaceae</taxon>
        <taxon>Actinoplanes</taxon>
    </lineage>
</organism>
<protein>
    <submittedName>
        <fullName evidence="2">Uncharacterized protein</fullName>
    </submittedName>
</protein>
<dbReference type="AlphaFoldDB" id="A0A931CB53"/>
<evidence type="ECO:0000313" key="2">
    <source>
        <dbReference type="EMBL" id="MBG0566829.1"/>
    </source>
</evidence>
<sequence length="313" mass="33327">MATLAGSLAGLAGAGGAVSVAMLRRSRPCVAAGHALVGGEIVDPLPGVLRLGLGGMTVPVVPGPHGELFLGPGAPQPGRTLRRLVLAPLFTRAQAGGRLWRDQGMPFRLVIEFGGANRDAESLLRAYRMLDRQLRDHAALLSRCRNGVLTPGVVTVTVSGIVDARELLAAEPDRYAFADGTFDDLGSQSAPPVLVPMISEPWTRRFGWDGREPIAAEERHLLHALVRAAHDDGRTVRISGLPDGPRRVRAAIWAELGAAGVDVIADSDHSGLVKHLRRHPISATPMPHLPTRAVRRTAPRPNAPRTAGRREPV</sequence>
<gene>
    <name evidence="2" type="ORF">I4J89_35820</name>
</gene>
<evidence type="ECO:0000313" key="3">
    <source>
        <dbReference type="Proteomes" id="UP000598146"/>
    </source>
</evidence>
<feature type="region of interest" description="Disordered" evidence="1">
    <location>
        <begin position="282"/>
        <end position="313"/>
    </location>
</feature>
<dbReference type="Proteomes" id="UP000598146">
    <property type="component" value="Unassembled WGS sequence"/>
</dbReference>
<dbReference type="EMBL" id="JADQTO010000023">
    <property type="protein sequence ID" value="MBG0566829.1"/>
    <property type="molecule type" value="Genomic_DNA"/>
</dbReference>
<comment type="caution">
    <text evidence="2">The sequence shown here is derived from an EMBL/GenBank/DDBJ whole genome shotgun (WGS) entry which is preliminary data.</text>
</comment>
<accession>A0A931CB53</accession>